<evidence type="ECO:0000256" key="5">
    <source>
        <dbReference type="SAM" id="Phobius"/>
    </source>
</evidence>
<dbReference type="Proteomes" id="UP001271890">
    <property type="component" value="Unassembled WGS sequence"/>
</dbReference>
<comment type="subcellular location">
    <subcellularLocation>
        <location evidence="1">Membrane</location>
        <topology evidence="1">Multi-pass membrane protein</topology>
    </subcellularLocation>
</comment>
<reference evidence="7" key="1">
    <citation type="journal article" date="2024" name="Toxins">
        <title>Genome Sequence Analysis of Native Xenorhabdus Strains Isolated from Entomopathogenic Nematodes in Argentina.</title>
        <authorList>
            <person name="Palma L."/>
            <person name="Frizzo L."/>
            <person name="Kaiser S."/>
            <person name="Berry C."/>
            <person name="Caballero P."/>
            <person name="Bode H.B."/>
            <person name="Del Valle E.E."/>
        </authorList>
    </citation>
    <scope>NUCLEOTIDE SEQUENCE [LARGE SCALE GENOMIC DNA]</scope>
    <source>
        <strain evidence="7">12</strain>
    </source>
</reference>
<name>A0ABU4S5J5_9GAMM</name>
<evidence type="ECO:0000313" key="7">
    <source>
        <dbReference type="Proteomes" id="UP001271890"/>
    </source>
</evidence>
<protein>
    <submittedName>
        <fullName evidence="6">DoxX family protein</fullName>
    </submittedName>
</protein>
<dbReference type="Pfam" id="PF07681">
    <property type="entry name" value="DoxX"/>
    <property type="match status" value="1"/>
</dbReference>
<keyword evidence="2 5" id="KW-0812">Transmembrane</keyword>
<keyword evidence="4 5" id="KW-0472">Membrane</keyword>
<dbReference type="InterPro" id="IPR032808">
    <property type="entry name" value="DoxX"/>
</dbReference>
<gene>
    <name evidence="6" type="ORF">FE392_01040</name>
</gene>
<evidence type="ECO:0000256" key="3">
    <source>
        <dbReference type="ARBA" id="ARBA00022989"/>
    </source>
</evidence>
<organism evidence="6 7">
    <name type="scientific">Xenorhabdus santafensis</name>
    <dbReference type="NCBI Taxonomy" id="2582833"/>
    <lineage>
        <taxon>Bacteria</taxon>
        <taxon>Pseudomonadati</taxon>
        <taxon>Pseudomonadota</taxon>
        <taxon>Gammaproteobacteria</taxon>
        <taxon>Enterobacterales</taxon>
        <taxon>Morganellaceae</taxon>
        <taxon>Xenorhabdus</taxon>
    </lineage>
</organism>
<feature type="transmembrane region" description="Helical" evidence="5">
    <location>
        <begin position="76"/>
        <end position="100"/>
    </location>
</feature>
<sequence length="136" mass="15066">MQRFIENALNSKWLGLSACLLLLVMFISSGLAKFIDFDGGLAEMRGSGLHSDWFFNIPSVIVLFTKSSLVLFDHVVWLGAGILSVFLILPLVIATSWLFSGRLFKTSLYFALELITVIKGLLVAAIASHFRKKDKA</sequence>
<evidence type="ECO:0000256" key="1">
    <source>
        <dbReference type="ARBA" id="ARBA00004141"/>
    </source>
</evidence>
<evidence type="ECO:0000256" key="2">
    <source>
        <dbReference type="ARBA" id="ARBA00022692"/>
    </source>
</evidence>
<proteinExistence type="predicted"/>
<evidence type="ECO:0000313" key="6">
    <source>
        <dbReference type="EMBL" id="MDX7985923.1"/>
    </source>
</evidence>
<feature type="transmembrane region" description="Helical" evidence="5">
    <location>
        <begin position="48"/>
        <end position="64"/>
    </location>
</feature>
<accession>A0ABU4S5J5</accession>
<comment type="caution">
    <text evidence="6">The sequence shown here is derived from an EMBL/GenBank/DDBJ whole genome shotgun (WGS) entry which is preliminary data.</text>
</comment>
<dbReference type="EMBL" id="VCDN01000003">
    <property type="protein sequence ID" value="MDX7985923.1"/>
    <property type="molecule type" value="Genomic_DNA"/>
</dbReference>
<feature type="transmembrane region" description="Helical" evidence="5">
    <location>
        <begin position="106"/>
        <end position="127"/>
    </location>
</feature>
<keyword evidence="3 5" id="KW-1133">Transmembrane helix</keyword>
<evidence type="ECO:0000256" key="4">
    <source>
        <dbReference type="ARBA" id="ARBA00023136"/>
    </source>
</evidence>
<keyword evidence="7" id="KW-1185">Reference proteome</keyword>